<dbReference type="InterPro" id="IPR055404">
    <property type="entry name" value="ARM_KNTC1_2nd"/>
</dbReference>
<organism evidence="7 8">
    <name type="scientific">Petrolisthes manimaculis</name>
    <dbReference type="NCBI Taxonomy" id="1843537"/>
    <lineage>
        <taxon>Eukaryota</taxon>
        <taxon>Metazoa</taxon>
        <taxon>Ecdysozoa</taxon>
        <taxon>Arthropoda</taxon>
        <taxon>Crustacea</taxon>
        <taxon>Multicrustacea</taxon>
        <taxon>Malacostraca</taxon>
        <taxon>Eumalacostraca</taxon>
        <taxon>Eucarida</taxon>
        <taxon>Decapoda</taxon>
        <taxon>Pleocyemata</taxon>
        <taxon>Anomura</taxon>
        <taxon>Galatheoidea</taxon>
        <taxon>Porcellanidae</taxon>
        <taxon>Petrolisthes</taxon>
    </lineage>
</organism>
<feature type="region of interest" description="Disordered" evidence="1">
    <location>
        <begin position="1054"/>
        <end position="1085"/>
    </location>
</feature>
<keyword evidence="8" id="KW-1185">Reference proteome</keyword>
<proteinExistence type="predicted"/>
<dbReference type="Proteomes" id="UP001292094">
    <property type="component" value="Unassembled WGS sequence"/>
</dbReference>
<dbReference type="InterPro" id="IPR019527">
    <property type="entry name" value="RZZ-complex_KNTC1/ROD_C"/>
</dbReference>
<dbReference type="InterPro" id="IPR055403">
    <property type="entry name" value="ARM_KNTC1_1st"/>
</dbReference>
<feature type="domain" description="KNTC1 third ARM-repeats" evidence="4">
    <location>
        <begin position="1362"/>
        <end position="1571"/>
    </location>
</feature>
<sequence>MIQSFKEGDFFTARQDQQHYFVISIHKDIQTDRMVAWEVLDAEADDETRQSSDVGSLTSLYEVVKLAYLQPDNVVEKLPKVSASKAWGRVALALDNTLFVFGEGSSLLLMQLALEAQIDLVLWIPQGDFLIVGDSGGDVHCVHVSSQRVLITQHLPIKKKDIHVNLFAGGGCTYASDGTLTITFITSSGQIFRLENIELEALADSLQAGDIENLKHLKEQMTLATDNIDVKNSEVSAVDTVDKNFLVWCNSDGGTTLWLPSSLHNPSQPLTWNLRLGMQCTRIISVCENRYIVTLSNLGCLGIVCGVTGMMLWEGDEDDPPVLDMTLLQGDEQENQLLLLLHNPSGDGNLLRIVSFPKLETVYELVVSSGTKLVNIGEGAESITFLEPDGSYGTGFINSLKLKSIVDGVPEARLAKLLAKNRFKEAEEFCVMFNLDTEEVYKARTKYLCDLMNPWLTSHNNLTHNDLEGSDVFDVLLQNLEKIKDAEFVTALCIGAQLPDIATTKKILNYAKERLARTAKSNEGDQLSSLMQRVSESIYRLRTFETIFPTSDIQHWLAFSHTDMLEEFTIHLSRSNLDLASTLWHRHLYEFSHKINQSCVCEILDSFPHNIPTPVQCSWLAKHMLSDFIKFCPSSVDIIAEWANNRVKNLEVQESGAWPSNGLSLANTVISVLNNVGSDSLGVNSMEVKFVAVHIAQTPSTALKHLRQTALALQDLKFLSEEFRIKLKYNEYMQESKDQVVAVLLDHLVCGEQVEPLMNTFLSNYMVRHELDIDSTLKQYVLDTLAFTDHSWWAWEVAPWEDKVYAVLRTMSDIEMRAGCVVECLRVAPVPWSKDTEAICDLALSVKTSQQDKLEDQRRLVGLKCVLRRYSIRFNTIDDPVIAEMILKNIVSSNEETAMEDALCVVNTYRHLSKVDAYFFRALHLLKNRKFEDVKCLLSGLNKTPQEKVCRKLVLFSTQTLLYQPIGQKGRDLHEAVTEGMMVLEGLVKRPNQKPEGLLTEMDIFATVHNINVLQMQYNIYPTLKELENKEKSQKLLEDEVTKWYKSHIHFPIEKQPPKEDSQGRAGRKSCLLQGPSPTPSQQEQEECSVWTGLDYLLRLAELLGVSRGYLFSFLASMSARSARFDEAVQLCQEIIKDPGVGDSTAIIYEVVKLMVEQQDLGGGVGEENSLLLDSSALQERNAKIKSNANLISIINELVCSVLTFTHPDLLKTFLELVEWCGLAETLYSRCHVEGLYIQTSDTRSSDPYTTWKFSPVFKDVCMPLEESCIRAVMTKVLNGWLGSQDAISDLQSYIPYNKDNGGGNMLENPASMTSLQSLISHLRDRGQDALAMLLSMQVNQYFIISELKGTSPKCPMDWQQVFTLLFKIIGSPRPDITLAVSILMLLPKKDALKVTNELIKKFGYDYTKLTSLGTAGKDYCIIQGLNDIKEQFEVLVKRAQWGKSLGERNILFKEAFKGDSVAIRKVLTEIVFHPDCSFSLLRDYCTYFRLDITDALLCYLKATLHSWSPTIPDKEENSSMTIRVNPPRDILSKCRTIIANMNNMTALLNMLEVELNKLSPYNYEIIELVLCQMIYLDEEGRNLQMLQRGLDLVNFLIVYTRESSPSDTEIDEWNTNHPQSLGPPEIAKYRLPFHAFFNKDESLKAIIEAELSITTIDAWLQASNIMKLSTDHICLVATKNTVSKSLEQNNMGKTNQQGYKWQLCRQHSALLAQVHSVICKMKDFKLATSCANWVFNRLPPGADKLEAAKKTVLFSTQWQASSDQPSVEEACLTIKDRYQQLAVEHTLHKHNLAEPQYIALARSPVDLVTSLYQHPTLHSMTTLSTHSVLDINTCVTELCDIASCNLVHIQLDLLEKWLPPCESDENAGIEETVTNFKLALDPGSSIEEEPENDITLSRVIYLLGCCPQEESVSYLLNCALSDDTSISATHRLRALHCLLAIANEKVIQKHYLQGISSIRSLKQTLMYVSRLESLGHATSVQQFNTMDKSALVEGLWRSQRHNPSALCLITDICHDYKITTTTLWSAVLTQLNNFVKVGKLEINILERVLLQTNSLPHLWVIPALTTTWTTLLHYPFVKASAPVSESSLERCIHSVDLLLRHCPVVVPSEPLLELCNTLDLPLLAITIAAADQMEFLDLKAIMEKSDKSVVQGLYNNLKPTFAFPKRVEELMEHLYQ</sequence>
<dbReference type="GO" id="GO:0007094">
    <property type="term" value="P:mitotic spindle assembly checkpoint signaling"/>
    <property type="evidence" value="ECO:0007669"/>
    <property type="project" value="TreeGrafter"/>
</dbReference>
<evidence type="ECO:0000259" key="5">
    <source>
        <dbReference type="Pfam" id="PF24516"/>
    </source>
</evidence>
<dbReference type="Pfam" id="PF10493">
    <property type="entry name" value="Rod_C"/>
    <property type="match status" value="1"/>
</dbReference>
<dbReference type="InterPro" id="IPR055405">
    <property type="entry name" value="ARM_KNTC1_3rd"/>
</dbReference>
<comment type="caution">
    <text evidence="7">The sequence shown here is derived from an EMBL/GenBank/DDBJ whole genome shotgun (WGS) entry which is preliminary data.</text>
</comment>
<accession>A0AAE1PE38</accession>
<protein>
    <recommendedName>
        <fullName evidence="9">Kinetochore-associated protein 1</fullName>
    </recommendedName>
</protein>
<feature type="domain" description="KNTC1 N-terminal" evidence="3">
    <location>
        <begin position="56"/>
        <end position="387"/>
    </location>
</feature>
<dbReference type="Pfam" id="PF24506">
    <property type="entry name" value="KNTC1_N"/>
    <property type="match status" value="1"/>
</dbReference>
<gene>
    <name evidence="7" type="ORF">Pmani_021472</name>
</gene>
<feature type="compositionally biased region" description="Basic and acidic residues" evidence="1">
    <location>
        <begin position="1054"/>
        <end position="1063"/>
    </location>
</feature>
<evidence type="ECO:0000256" key="1">
    <source>
        <dbReference type="SAM" id="MobiDB-lite"/>
    </source>
</evidence>
<evidence type="ECO:0000259" key="4">
    <source>
        <dbReference type="Pfam" id="PF24515"/>
    </source>
</evidence>
<evidence type="ECO:0000313" key="7">
    <source>
        <dbReference type="EMBL" id="KAK4306729.1"/>
    </source>
</evidence>
<dbReference type="Pfam" id="PF24516">
    <property type="entry name" value="ARM_KNTC1_2nd"/>
    <property type="match status" value="1"/>
</dbReference>
<feature type="domain" description="RZZ complex subunit KNTC1/ROD C-terminal" evidence="2">
    <location>
        <begin position="1624"/>
        <end position="2127"/>
    </location>
</feature>
<dbReference type="SUPFAM" id="SSF50978">
    <property type="entry name" value="WD40 repeat-like"/>
    <property type="match status" value="1"/>
</dbReference>
<dbReference type="Pfam" id="PF24515">
    <property type="entry name" value="ARM_KNTC1_3rd"/>
    <property type="match status" value="1"/>
</dbReference>
<feature type="domain" description="KNTC1 second ARM-repeats" evidence="5">
    <location>
        <begin position="777"/>
        <end position="938"/>
    </location>
</feature>
<dbReference type="InterPro" id="IPR052802">
    <property type="entry name" value="KNTC1"/>
</dbReference>
<evidence type="ECO:0000259" key="6">
    <source>
        <dbReference type="Pfam" id="PF24520"/>
    </source>
</evidence>
<reference evidence="7" key="1">
    <citation type="submission" date="2023-11" db="EMBL/GenBank/DDBJ databases">
        <title>Genome assemblies of two species of porcelain crab, Petrolisthes cinctipes and Petrolisthes manimaculis (Anomura: Porcellanidae).</title>
        <authorList>
            <person name="Angst P."/>
        </authorList>
    </citation>
    <scope>NUCLEOTIDE SEQUENCE</scope>
    <source>
        <strain evidence="7">PB745_02</strain>
        <tissue evidence="7">Gill</tissue>
    </source>
</reference>
<dbReference type="GO" id="GO:0000070">
    <property type="term" value="P:mitotic sister chromatid segregation"/>
    <property type="evidence" value="ECO:0007669"/>
    <property type="project" value="TreeGrafter"/>
</dbReference>
<evidence type="ECO:0000313" key="8">
    <source>
        <dbReference type="Proteomes" id="UP001292094"/>
    </source>
</evidence>
<dbReference type="GO" id="GO:1903394">
    <property type="term" value="P:protein localization to kinetochore involved in kinetochore assembly"/>
    <property type="evidence" value="ECO:0007669"/>
    <property type="project" value="TreeGrafter"/>
</dbReference>
<dbReference type="InterPro" id="IPR055402">
    <property type="entry name" value="KNTC1_N"/>
</dbReference>
<dbReference type="GO" id="GO:1990423">
    <property type="term" value="C:RZZ complex"/>
    <property type="evidence" value="ECO:0007669"/>
    <property type="project" value="TreeGrafter"/>
</dbReference>
<evidence type="ECO:0000259" key="3">
    <source>
        <dbReference type="Pfam" id="PF24506"/>
    </source>
</evidence>
<dbReference type="PANTHER" id="PTHR15688">
    <property type="entry name" value="KINETOCHORE-ASSOCIATED PROTEIN 1"/>
    <property type="match status" value="1"/>
</dbReference>
<evidence type="ECO:0008006" key="9">
    <source>
        <dbReference type="Google" id="ProtNLM"/>
    </source>
</evidence>
<dbReference type="EMBL" id="JAWZYT010002095">
    <property type="protein sequence ID" value="KAK4306729.1"/>
    <property type="molecule type" value="Genomic_DNA"/>
</dbReference>
<name>A0AAE1PE38_9EUCA</name>
<dbReference type="InterPro" id="IPR036322">
    <property type="entry name" value="WD40_repeat_dom_sf"/>
</dbReference>
<dbReference type="Pfam" id="PF24520">
    <property type="entry name" value="ARM_KNTC1_1st"/>
    <property type="match status" value="1"/>
</dbReference>
<evidence type="ECO:0000259" key="2">
    <source>
        <dbReference type="Pfam" id="PF10493"/>
    </source>
</evidence>
<dbReference type="PANTHER" id="PTHR15688:SF1">
    <property type="entry name" value="KINETOCHORE-ASSOCIATED PROTEIN 1"/>
    <property type="match status" value="1"/>
</dbReference>
<dbReference type="GO" id="GO:0005828">
    <property type="term" value="C:kinetochore microtubule"/>
    <property type="evidence" value="ECO:0007669"/>
    <property type="project" value="TreeGrafter"/>
</dbReference>
<dbReference type="GO" id="GO:0005737">
    <property type="term" value="C:cytoplasm"/>
    <property type="evidence" value="ECO:0007669"/>
    <property type="project" value="TreeGrafter"/>
</dbReference>
<feature type="domain" description="KNTC1 first ARM-repeats" evidence="6">
    <location>
        <begin position="416"/>
        <end position="663"/>
    </location>
</feature>
<dbReference type="GO" id="GO:0031267">
    <property type="term" value="F:small GTPase binding"/>
    <property type="evidence" value="ECO:0007669"/>
    <property type="project" value="TreeGrafter"/>
</dbReference>